<evidence type="ECO:0000313" key="2">
    <source>
        <dbReference type="Proteomes" id="UP000192328"/>
    </source>
</evidence>
<dbReference type="EMBL" id="FWXZ01000003">
    <property type="protein sequence ID" value="SMC63086.1"/>
    <property type="molecule type" value="Genomic_DNA"/>
</dbReference>
<keyword evidence="1" id="KW-0238">DNA-binding</keyword>
<comment type="caution">
    <text evidence="1">The sequence shown here is derived from an EMBL/GenBank/DDBJ whole genome shotgun (WGS) entry which is preliminary data.</text>
</comment>
<keyword evidence="2" id="KW-1185">Reference proteome</keyword>
<gene>
    <name evidence="1" type="ORF">SAMN06297397_1664</name>
</gene>
<accession>A0AC61PLF6</accession>
<protein>
    <submittedName>
        <fullName evidence="1">Predicted DNA-binding protein, MmcQ/YjbR family</fullName>
    </submittedName>
</protein>
<dbReference type="Proteomes" id="UP000192328">
    <property type="component" value="Unassembled WGS sequence"/>
</dbReference>
<name>A0AC61PLF6_9FIRM</name>
<proteinExistence type="predicted"/>
<organism evidence="1 2">
    <name type="scientific">Aristaeella lactis</name>
    <dbReference type="NCBI Taxonomy" id="3046383"/>
    <lineage>
        <taxon>Bacteria</taxon>
        <taxon>Bacillati</taxon>
        <taxon>Bacillota</taxon>
        <taxon>Clostridia</taxon>
        <taxon>Eubacteriales</taxon>
        <taxon>Aristaeellaceae</taxon>
        <taxon>Aristaeella</taxon>
    </lineage>
</organism>
<evidence type="ECO:0000313" key="1">
    <source>
        <dbReference type="EMBL" id="SMC63086.1"/>
    </source>
</evidence>
<reference evidence="1" key="1">
    <citation type="submission" date="2017-04" db="EMBL/GenBank/DDBJ databases">
        <authorList>
            <person name="Varghese N."/>
            <person name="Submissions S."/>
        </authorList>
    </citation>
    <scope>NUCLEOTIDE SEQUENCE</scope>
    <source>
        <strain evidence="1">WTE2008</strain>
    </source>
</reference>
<sequence length="212" mass="24241">MKYPWIDEYLMAKHSVTKDLQPEWNWIRYHIGGKMFAAILLDDDDKPYYINFKLEPTEGEFMRKQYADIIPGYYSNKQHWNSVRADGEIPDNLLKHWLDRSYQLVLKDFSKAKQREILGLSACGTDCSACPLHGNMCTGCNEACGKVFHCGEGKACPIYACCVNKHRFATCASCGQMPCDVWNATRDPSYTDEQFRKSIEDRVSALKNAGLV</sequence>